<dbReference type="AlphaFoldDB" id="A0A8J5CN49"/>
<dbReference type="Proteomes" id="UP000770661">
    <property type="component" value="Unassembled WGS sequence"/>
</dbReference>
<name>A0A8J5CN49_CHIOP</name>
<comment type="caution">
    <text evidence="1">The sequence shown here is derived from an EMBL/GenBank/DDBJ whole genome shotgun (WGS) entry which is preliminary data.</text>
</comment>
<keyword evidence="2" id="KW-1185">Reference proteome</keyword>
<accession>A0A8J5CN49</accession>
<organism evidence="1 2">
    <name type="scientific">Chionoecetes opilio</name>
    <name type="common">Atlantic snow crab</name>
    <name type="synonym">Cancer opilio</name>
    <dbReference type="NCBI Taxonomy" id="41210"/>
    <lineage>
        <taxon>Eukaryota</taxon>
        <taxon>Metazoa</taxon>
        <taxon>Ecdysozoa</taxon>
        <taxon>Arthropoda</taxon>
        <taxon>Crustacea</taxon>
        <taxon>Multicrustacea</taxon>
        <taxon>Malacostraca</taxon>
        <taxon>Eumalacostraca</taxon>
        <taxon>Eucarida</taxon>
        <taxon>Decapoda</taxon>
        <taxon>Pleocyemata</taxon>
        <taxon>Brachyura</taxon>
        <taxon>Eubrachyura</taxon>
        <taxon>Majoidea</taxon>
        <taxon>Majidae</taxon>
        <taxon>Chionoecetes</taxon>
    </lineage>
</organism>
<dbReference type="EMBL" id="JACEEZ010018794">
    <property type="protein sequence ID" value="KAG0716494.1"/>
    <property type="molecule type" value="Genomic_DNA"/>
</dbReference>
<reference evidence="1" key="1">
    <citation type="submission" date="2020-07" db="EMBL/GenBank/DDBJ databases">
        <title>The High-quality genome of the commercially important snow crab, Chionoecetes opilio.</title>
        <authorList>
            <person name="Jeong J.-H."/>
            <person name="Ryu S."/>
        </authorList>
    </citation>
    <scope>NUCLEOTIDE SEQUENCE</scope>
    <source>
        <strain evidence="1">MADBK_172401_WGS</strain>
        <tissue evidence="1">Digestive gland</tissue>
    </source>
</reference>
<protein>
    <submittedName>
        <fullName evidence="1">Uncharacterized protein</fullName>
    </submittedName>
</protein>
<gene>
    <name evidence="1" type="ORF">GWK47_009541</name>
</gene>
<dbReference type="OrthoDB" id="5957431at2759"/>
<evidence type="ECO:0000313" key="1">
    <source>
        <dbReference type="EMBL" id="KAG0716494.1"/>
    </source>
</evidence>
<sequence>MDIPEAVLQFFGTLYNFKPETYKQAASSAHDTGRRLLIMRNVDEDDSDDISDSDGNLSTRRCRKLQSFLQTMYYVHHCGIKRTPMHIMNAESVHALGRGGKIVTSILNMKVWHSVKTELRRYQHDLASFTAQHNKDRIAHQSHFDPGQFTSSAIDNWDHEGTRVLRA</sequence>
<proteinExistence type="predicted"/>
<evidence type="ECO:0000313" key="2">
    <source>
        <dbReference type="Proteomes" id="UP000770661"/>
    </source>
</evidence>